<evidence type="ECO:0000256" key="1">
    <source>
        <dbReference type="ARBA" id="ARBA00022737"/>
    </source>
</evidence>
<dbReference type="Pfam" id="PF13181">
    <property type="entry name" value="TPR_8"/>
    <property type="match status" value="1"/>
</dbReference>
<organism evidence="4 5">
    <name type="scientific">Thermoplasma acidophilum (strain ATCC 25905 / DSM 1728 / JCM 9062 / NBRC 15155 / AMRC-C165)</name>
    <dbReference type="NCBI Taxonomy" id="273075"/>
    <lineage>
        <taxon>Archaea</taxon>
        <taxon>Methanobacteriati</taxon>
        <taxon>Thermoplasmatota</taxon>
        <taxon>Thermoplasmata</taxon>
        <taxon>Thermoplasmatales</taxon>
        <taxon>Thermoplasmataceae</taxon>
        <taxon>Thermoplasma</taxon>
    </lineage>
</organism>
<dbReference type="AlphaFoldDB" id="Q9HJ45"/>
<dbReference type="STRING" id="273075.gene:9572350"/>
<proteinExistence type="predicted"/>
<dbReference type="InterPro" id="IPR019734">
    <property type="entry name" value="TPR_rpt"/>
</dbReference>
<reference evidence="4 5" key="1">
    <citation type="journal article" date="2000" name="Nature">
        <title>The genome sequence of the thermoacidophilic scavenger Thermoplasma acidophilum.</title>
        <authorList>
            <person name="Ruepp A."/>
            <person name="Graml W."/>
            <person name="Santos-Martinez M.L."/>
            <person name="Koretke K.K."/>
            <person name="Volker C."/>
            <person name="Mewes H.W."/>
            <person name="Frishman D."/>
            <person name="Stocker S."/>
            <person name="Lupas A.N."/>
            <person name="Baumeister W."/>
        </authorList>
    </citation>
    <scope>NUCLEOTIDE SEQUENCE [LARGE SCALE GENOMIC DNA]</scope>
    <source>
        <strain evidence="5">ATCC 25905 / DSM 1728 / JCM 9062 / NBRC 15155 / AMRC-C165</strain>
    </source>
</reference>
<evidence type="ECO:0000313" key="4">
    <source>
        <dbReference type="EMBL" id="CAC12254.1"/>
    </source>
</evidence>
<protein>
    <recommendedName>
        <fullName evidence="6">Tetratricopeptide repeat protein</fullName>
    </recommendedName>
</protein>
<dbReference type="SMART" id="SM00028">
    <property type="entry name" value="TPR"/>
    <property type="match status" value="7"/>
</dbReference>
<dbReference type="HOGENOM" id="CLU_514494_0_0_2"/>
<gene>
    <name evidence="4" type="ordered locus">Ta1127</name>
</gene>
<dbReference type="SUPFAM" id="SSF48452">
    <property type="entry name" value="TPR-like"/>
    <property type="match status" value="3"/>
</dbReference>
<dbReference type="InterPro" id="IPR050498">
    <property type="entry name" value="Ycf3"/>
</dbReference>
<dbReference type="InterPro" id="IPR011990">
    <property type="entry name" value="TPR-like_helical_dom_sf"/>
</dbReference>
<evidence type="ECO:0000313" key="5">
    <source>
        <dbReference type="Proteomes" id="UP000001024"/>
    </source>
</evidence>
<dbReference type="PANTHER" id="PTHR44858">
    <property type="entry name" value="TETRATRICOPEPTIDE REPEAT PROTEIN 6"/>
    <property type="match status" value="1"/>
</dbReference>
<evidence type="ECO:0000256" key="2">
    <source>
        <dbReference type="ARBA" id="ARBA00022803"/>
    </source>
</evidence>
<dbReference type="PaxDb" id="273075-Ta1127"/>
<feature type="repeat" description="TPR" evidence="3">
    <location>
        <begin position="128"/>
        <end position="161"/>
    </location>
</feature>
<dbReference type="eggNOG" id="arCOG03042">
    <property type="taxonomic scope" value="Archaea"/>
</dbReference>
<evidence type="ECO:0000256" key="3">
    <source>
        <dbReference type="PROSITE-ProRule" id="PRU00339"/>
    </source>
</evidence>
<feature type="repeat" description="TPR" evidence="3">
    <location>
        <begin position="26"/>
        <end position="59"/>
    </location>
</feature>
<evidence type="ECO:0008006" key="6">
    <source>
        <dbReference type="Google" id="ProtNLM"/>
    </source>
</evidence>
<dbReference type="KEGG" id="tac:Ta1127"/>
<dbReference type="Gene3D" id="1.25.40.10">
    <property type="entry name" value="Tetratricopeptide repeat domain"/>
    <property type="match status" value="4"/>
</dbReference>
<name>Q9HJ45_THEAC</name>
<keyword evidence="1" id="KW-0677">Repeat</keyword>
<dbReference type="EMBL" id="AL445066">
    <property type="protein sequence ID" value="CAC12254.1"/>
    <property type="molecule type" value="Genomic_DNA"/>
</dbReference>
<accession>Q9HJ45</accession>
<dbReference type="PANTHER" id="PTHR44858:SF1">
    <property type="entry name" value="UDP-N-ACETYLGLUCOSAMINE--PEPTIDE N-ACETYLGLUCOSAMINYLTRANSFERASE SPINDLY-RELATED"/>
    <property type="match status" value="1"/>
</dbReference>
<feature type="repeat" description="TPR" evidence="3">
    <location>
        <begin position="162"/>
        <end position="195"/>
    </location>
</feature>
<dbReference type="InParanoid" id="Q9HJ45"/>
<keyword evidence="2 3" id="KW-0802">TPR repeat</keyword>
<dbReference type="PROSITE" id="PS50005">
    <property type="entry name" value="TPR"/>
    <property type="match status" value="3"/>
</dbReference>
<keyword evidence="5" id="KW-1185">Reference proteome</keyword>
<dbReference type="Proteomes" id="UP000001024">
    <property type="component" value="Chromosome"/>
</dbReference>
<dbReference type="EnsemblBacteria" id="CAC12254">
    <property type="protein sequence ID" value="CAC12254"/>
    <property type="gene ID" value="CAC12254"/>
</dbReference>
<dbReference type="Pfam" id="PF13432">
    <property type="entry name" value="TPR_16"/>
    <property type="match status" value="2"/>
</dbReference>
<sequence>MAGTSQMNNGRSWMQGEKMIPNKDDAEEFANKAKNAVNSGDYDGAIADIERAIKASPRSVPYHLIKADALYRKGDYEDALDVLNFAETIEKNNPELLSLKSICYGSLGKFNESKIEATKAIKADPNYPFAYYNRAKAEQYLEEYDIAKKDLQKYLEMQPNDPDAYMDLADMEYHEGDYKKALQHVNTAIKKDKESTDAHDLKLNILLAQKDIENYLKELLEAFKDTEDFKYIGTLVETLKSVGSFDTAEDILKEFIKIYKDEPFLYDALARVYYDQDRKDDAYRTYEELLKSNDDREAKIYWFDFLLDDGSYDRLIGEIEKSGLKDDEVLEIKYIAEDQKGDHKAALSTADDLLKLDRTPYNTSLYGSQLRKLGRLDESIKALSEFDDDPDVAYELFLAYMDRGDVHSASKYLKTSIENSEDDDDVISNVLEGVSKMMDHSDFQSVNDFLDGLGKENDNLYILTEAMHAINSGVFEGYEKGKEKFLGLDEHKEEVCEFANNIVELTEGKAKAFLEKFIEDNCGENEMEE</sequence>